<feature type="signal peptide" evidence="2">
    <location>
        <begin position="1"/>
        <end position="25"/>
    </location>
</feature>
<comment type="caution">
    <text evidence="3">The sequence shown here is derived from an EMBL/GenBank/DDBJ whole genome shotgun (WGS) entry which is preliminary data.</text>
</comment>
<evidence type="ECO:0000313" key="4">
    <source>
        <dbReference type="Proteomes" id="UP000604825"/>
    </source>
</evidence>
<evidence type="ECO:0000256" key="2">
    <source>
        <dbReference type="SAM" id="SignalP"/>
    </source>
</evidence>
<dbReference type="EMBL" id="CAJGYO010000006">
    <property type="protein sequence ID" value="CAD6239350.1"/>
    <property type="molecule type" value="Genomic_DNA"/>
</dbReference>
<keyword evidence="4" id="KW-1185">Reference proteome</keyword>
<reference evidence="3" key="1">
    <citation type="submission" date="2020-10" db="EMBL/GenBank/DDBJ databases">
        <authorList>
            <person name="Han B."/>
            <person name="Lu T."/>
            <person name="Zhao Q."/>
            <person name="Huang X."/>
            <person name="Zhao Y."/>
        </authorList>
    </citation>
    <scope>NUCLEOTIDE SEQUENCE</scope>
</reference>
<feature type="transmembrane region" description="Helical" evidence="1">
    <location>
        <begin position="212"/>
        <end position="232"/>
    </location>
</feature>
<dbReference type="Proteomes" id="UP000604825">
    <property type="component" value="Unassembled WGS sequence"/>
</dbReference>
<dbReference type="InterPro" id="IPR016024">
    <property type="entry name" value="ARM-type_fold"/>
</dbReference>
<evidence type="ECO:0000256" key="1">
    <source>
        <dbReference type="SAM" id="Phobius"/>
    </source>
</evidence>
<proteinExistence type="predicted"/>
<gene>
    <name evidence="3" type="ORF">NCGR_LOCUS26322</name>
</gene>
<sequence>MAYVPRTPWLWRIGVVWWLFCGKRSMQRLIMELEGGYAMVLRFMQPQLLGRRCFAFVQDVWRLVFSRGRQLLVRGHVVRILQIFGGYEDPAHQFFVRVPEALNNDKKDLKEEHGVSWRRRRIEAAPQQSSGGQIRAASRRKEEDRQELGFFDMNELRTCLGRVMLMGLRLTQFGAVSTCMALSCKRLIKHDYVDTQYMQQNEYRNIKRSLNIFYGLVLAQGTIFIIMQNPLIRRQLLKLRREYMLVTASGRDIVYRYKNDNYMEFIMGNVRPTLNMDLVTFAKNLVLSSSIDDQLLGVRTIDYIFRSITAGDKPSREQQILARLQASLNPEALFTMLGLTINIDEEEDIRGHAARLLLQLAPLLPVESFSRIQHLISSLLSAESKDKRRDMDLVWFGLRILDKLTDNPENCREAKDCDDLLSKIIGLTNLCAHAHATTGGSCRNSESWMENEVLPLLLSEEEVPTSFQQRIDEEIIAGMSLNVLGKLVAAPGEAGKELRRKTIESAHFHFHFHSSTRIISAHVEAARVISCLALDDKPRTEVGRSPQIIRMLKNCLLSKTQHVNMTSKVAAKLLLLEYARSDQLSQIQLLRNHILENPSSLPPMLVIIEELELEYLDVPRWMNRIIQRLDLKDLLSATRVNSAEAAAQALVMLTTGSTSCQENIEAILQELDVKELKVIVNMLSAECGEKRRSTEVSLEQYNLGTKMLETIRKIVCTVDSKNIRSMVARLIQNLRGYTGTKCFKDHMDIIDKTLPKVLTSIIQVMGLETAESTNENLAHTNNELRIKEGKLLESFISLAVKICTSMNASDAIETLEQPDITVGTLVQKLKKVLEVYKSPISAYPGIRKSTIELMTWMVRNNANYIEILLKCGVYEQLEEVVKTSRKLENFELFYCDVGIGHHETPICSLATALRDQLSLSPKFQERSHCYKEHASSISVLIA</sequence>
<feature type="chain" id="PRO_5032544863" evidence="2">
    <location>
        <begin position="26"/>
        <end position="942"/>
    </location>
</feature>
<evidence type="ECO:0000313" key="3">
    <source>
        <dbReference type="EMBL" id="CAD6239350.1"/>
    </source>
</evidence>
<dbReference type="SUPFAM" id="SSF48371">
    <property type="entry name" value="ARM repeat"/>
    <property type="match status" value="1"/>
</dbReference>
<dbReference type="AlphaFoldDB" id="A0A811P9S0"/>
<dbReference type="PANTHER" id="PTHR33115">
    <property type="entry name" value="ARM REPEAT SUPERFAMILY PROTEIN"/>
    <property type="match status" value="1"/>
</dbReference>
<keyword evidence="1" id="KW-0812">Transmembrane</keyword>
<name>A0A811P9S0_9POAL</name>
<dbReference type="PANTHER" id="PTHR33115:SF46">
    <property type="entry name" value="OS05G0141200 PROTEIN"/>
    <property type="match status" value="1"/>
</dbReference>
<accession>A0A811P9S0</accession>
<keyword evidence="1" id="KW-0472">Membrane</keyword>
<keyword evidence="2" id="KW-0732">Signal</keyword>
<organism evidence="3 4">
    <name type="scientific">Miscanthus lutarioriparius</name>
    <dbReference type="NCBI Taxonomy" id="422564"/>
    <lineage>
        <taxon>Eukaryota</taxon>
        <taxon>Viridiplantae</taxon>
        <taxon>Streptophyta</taxon>
        <taxon>Embryophyta</taxon>
        <taxon>Tracheophyta</taxon>
        <taxon>Spermatophyta</taxon>
        <taxon>Magnoliopsida</taxon>
        <taxon>Liliopsida</taxon>
        <taxon>Poales</taxon>
        <taxon>Poaceae</taxon>
        <taxon>PACMAD clade</taxon>
        <taxon>Panicoideae</taxon>
        <taxon>Andropogonodae</taxon>
        <taxon>Andropogoneae</taxon>
        <taxon>Saccharinae</taxon>
        <taxon>Miscanthus</taxon>
    </lineage>
</organism>
<protein>
    <submittedName>
        <fullName evidence="3">Uncharacterized protein</fullName>
    </submittedName>
</protein>
<keyword evidence="1" id="KW-1133">Transmembrane helix</keyword>
<dbReference type="OrthoDB" id="612208at2759"/>